<comment type="caution">
    <text evidence="2">The sequence shown here is derived from an EMBL/GenBank/DDBJ whole genome shotgun (WGS) entry which is preliminary data.</text>
</comment>
<evidence type="ECO:0000313" key="3">
    <source>
        <dbReference type="Proteomes" id="UP001153148"/>
    </source>
</evidence>
<comment type="function">
    <text evidence="1">Forms chloride channels.</text>
</comment>
<keyword evidence="1" id="KW-0472">Membrane</keyword>
<evidence type="ECO:0000256" key="1">
    <source>
        <dbReference type="RuleBase" id="RU363126"/>
    </source>
</evidence>
<accession>A0ABN7NWT5</accession>
<dbReference type="InterPro" id="IPR021134">
    <property type="entry name" value="Bestrophin-like"/>
</dbReference>
<comment type="subcellular location">
    <subcellularLocation>
        <location evidence="1">Cell membrane</location>
        <topology evidence="1">Multi-pass membrane protein</topology>
    </subcellularLocation>
</comment>
<name>A0ABN7NWT5_TIMPD</name>
<keyword evidence="1" id="KW-0868">Chloride</keyword>
<keyword evidence="3" id="KW-1185">Reference proteome</keyword>
<comment type="similarity">
    <text evidence="1">Belongs to the anion channel-forming bestrophin (TC 1.A.46) family. Calcium-sensitive chloride channel subfamily.</text>
</comment>
<protein>
    <recommendedName>
        <fullName evidence="1">Bestrophin homolog</fullName>
    </recommendedName>
</protein>
<evidence type="ECO:0000313" key="2">
    <source>
        <dbReference type="EMBL" id="CAG2059952.1"/>
    </source>
</evidence>
<keyword evidence="1" id="KW-0407">Ion channel</keyword>
<sequence>MVCCGISSPQSFGMSWFYNVVGLKTQSQAKQHYTNSHDSRNLSSCDLRVHELRISSLARFMTAVEIQMYQSVPSVEFNTYWIPCTWFISLLKETRKESRITDSQGLKIIMELLSPFKKGSTSQLANKVWFKSLLRKIEEGVALTDSWKVALNAMFKRSIS</sequence>
<organism evidence="2 3">
    <name type="scientific">Timema podura</name>
    <name type="common">Walking stick</name>
    <dbReference type="NCBI Taxonomy" id="61482"/>
    <lineage>
        <taxon>Eukaryota</taxon>
        <taxon>Metazoa</taxon>
        <taxon>Ecdysozoa</taxon>
        <taxon>Arthropoda</taxon>
        <taxon>Hexapoda</taxon>
        <taxon>Insecta</taxon>
        <taxon>Pterygota</taxon>
        <taxon>Neoptera</taxon>
        <taxon>Polyneoptera</taxon>
        <taxon>Phasmatodea</taxon>
        <taxon>Timematodea</taxon>
        <taxon>Timematoidea</taxon>
        <taxon>Timematidae</taxon>
        <taxon>Timema</taxon>
    </lineage>
</organism>
<keyword evidence="1" id="KW-1003">Cell membrane</keyword>
<dbReference type="Proteomes" id="UP001153148">
    <property type="component" value="Unassembled WGS sequence"/>
</dbReference>
<gene>
    <name evidence="2" type="ORF">TPAB3V08_LOCUS6910</name>
</gene>
<dbReference type="EMBL" id="CAJPIN010011015">
    <property type="protein sequence ID" value="CAG2059952.1"/>
    <property type="molecule type" value="Genomic_DNA"/>
</dbReference>
<keyword evidence="1" id="KW-0406">Ion transport</keyword>
<keyword evidence="1" id="KW-0813">Transport</keyword>
<dbReference type="Pfam" id="PF01062">
    <property type="entry name" value="Bestrophin"/>
    <property type="match status" value="1"/>
</dbReference>
<reference evidence="2" key="1">
    <citation type="submission" date="2021-03" db="EMBL/GenBank/DDBJ databases">
        <authorList>
            <person name="Tran Van P."/>
        </authorList>
    </citation>
    <scope>NUCLEOTIDE SEQUENCE</scope>
</reference>
<keyword evidence="1" id="KW-0869">Chloride channel</keyword>
<proteinExistence type="inferred from homology"/>